<sequence length="355" mass="39648">MAAQNPPLAADDFDSDSVISEPPGSLESLRSSVMRFHVENGRTYHSMSSGKYSFPNDEREAERLDMQHHMWMLTLRGKLCLCPKQDEPAKRVLDCGTGTGIWAMDYADLHPESEVIGVDLSPMQPSWVPPNLSFELDDLEKDWTWSKPFDFIFGRVLAGSISNYHDFIAKAYANLEPGGYLEMQDFALPYRSDDDTLPTSGPLHQLSALFIEGTTKAGRRMDVAPTYARLLREAGFEGVVEWQSKWPVNRWPRDPYFKEIGVWTHANLDTGLEGLTLALFTRFLGWSREETLAFCAEVRAALKDTRTHAYLPIYVVYGRKPLEKTEMTGSPVMSGGAGDGPLSPSLDPDPGTTTG</sequence>
<dbReference type="OrthoDB" id="2013972at2759"/>
<comment type="caution">
    <text evidence="3">The sequence shown here is derived from an EMBL/GenBank/DDBJ whole genome shotgun (WGS) entry which is preliminary data.</text>
</comment>
<proteinExistence type="inferred from homology"/>
<dbReference type="Proteomes" id="UP000014480">
    <property type="component" value="Unassembled WGS sequence"/>
</dbReference>
<dbReference type="PANTHER" id="PTHR43591">
    <property type="entry name" value="METHYLTRANSFERASE"/>
    <property type="match status" value="1"/>
</dbReference>
<organism evidence="3 4">
    <name type="scientific">Colletotrichum orbiculare (strain 104-T / ATCC 96160 / CBS 514.97 / LARS 414 / MAFF 240422)</name>
    <name type="common">Cucumber anthracnose fungus</name>
    <name type="synonym">Colletotrichum lagenarium</name>
    <dbReference type="NCBI Taxonomy" id="1213857"/>
    <lineage>
        <taxon>Eukaryota</taxon>
        <taxon>Fungi</taxon>
        <taxon>Dikarya</taxon>
        <taxon>Ascomycota</taxon>
        <taxon>Pezizomycotina</taxon>
        <taxon>Sordariomycetes</taxon>
        <taxon>Hypocreomycetidae</taxon>
        <taxon>Glomerellales</taxon>
        <taxon>Glomerellaceae</taxon>
        <taxon>Colletotrichum</taxon>
        <taxon>Colletotrichum orbiculare species complex</taxon>
    </lineage>
</organism>
<feature type="compositionally biased region" description="Low complexity" evidence="2">
    <location>
        <begin position="340"/>
        <end position="355"/>
    </location>
</feature>
<dbReference type="AlphaFoldDB" id="A0A484FMC0"/>
<dbReference type="Gene3D" id="3.40.50.150">
    <property type="entry name" value="Vaccinia Virus protein VP39"/>
    <property type="match status" value="1"/>
</dbReference>
<name>A0A484FMC0_COLOR</name>
<dbReference type="CDD" id="cd02440">
    <property type="entry name" value="AdoMet_MTases"/>
    <property type="match status" value="1"/>
</dbReference>
<gene>
    <name evidence="3" type="ORF">Cob_v008869</name>
</gene>
<evidence type="ECO:0000256" key="2">
    <source>
        <dbReference type="SAM" id="MobiDB-lite"/>
    </source>
</evidence>
<accession>A0A484FMC0</accession>
<evidence type="ECO:0000256" key="1">
    <source>
        <dbReference type="ARBA" id="ARBA00038158"/>
    </source>
</evidence>
<dbReference type="STRING" id="1213857.A0A484FMC0"/>
<evidence type="ECO:0000313" key="4">
    <source>
        <dbReference type="Proteomes" id="UP000014480"/>
    </source>
</evidence>
<keyword evidence="4" id="KW-1185">Reference proteome</keyword>
<dbReference type="Pfam" id="PF13489">
    <property type="entry name" value="Methyltransf_23"/>
    <property type="match status" value="1"/>
</dbReference>
<comment type="similarity">
    <text evidence="1">Belongs to the methyltransferase superfamily. LaeA methyltransferase family.</text>
</comment>
<dbReference type="InterPro" id="IPR029063">
    <property type="entry name" value="SAM-dependent_MTases_sf"/>
</dbReference>
<dbReference type="EMBL" id="AMCV02000025">
    <property type="protein sequence ID" value="TDZ18097.1"/>
    <property type="molecule type" value="Genomic_DNA"/>
</dbReference>
<reference evidence="4" key="2">
    <citation type="journal article" date="2019" name="Mol. Plant Microbe Interact.">
        <title>Genome sequence resources for four phytopathogenic fungi from the Colletotrichum orbiculare species complex.</title>
        <authorList>
            <person name="Gan P."/>
            <person name="Tsushima A."/>
            <person name="Narusaka M."/>
            <person name="Narusaka Y."/>
            <person name="Takano Y."/>
            <person name="Kubo Y."/>
            <person name="Shirasu K."/>
        </authorList>
    </citation>
    <scope>GENOME REANNOTATION</scope>
    <source>
        <strain evidence="4">104-T / ATCC 96160 / CBS 514.97 / LARS 414 / MAFF 240422</strain>
    </source>
</reference>
<reference evidence="4" key="1">
    <citation type="journal article" date="2013" name="New Phytol.">
        <title>Comparative genomic and transcriptomic analyses reveal the hemibiotrophic stage shift of Colletotrichum fungi.</title>
        <authorList>
            <person name="Gan P."/>
            <person name="Ikeda K."/>
            <person name="Irieda H."/>
            <person name="Narusaka M."/>
            <person name="O'Connell R.J."/>
            <person name="Narusaka Y."/>
            <person name="Takano Y."/>
            <person name="Kubo Y."/>
            <person name="Shirasu K."/>
        </authorList>
    </citation>
    <scope>NUCLEOTIDE SEQUENCE [LARGE SCALE GENOMIC DNA]</scope>
    <source>
        <strain evidence="4">104-T / ATCC 96160 / CBS 514.97 / LARS 414 / MAFF 240422</strain>
    </source>
</reference>
<dbReference type="GO" id="GO:0008168">
    <property type="term" value="F:methyltransferase activity"/>
    <property type="evidence" value="ECO:0007669"/>
    <property type="project" value="TreeGrafter"/>
</dbReference>
<dbReference type="PANTHER" id="PTHR43591:SF31">
    <property type="entry name" value="LAEA-LIKE, PUTATIVE (AFU_ORTHOLOGUE AFUA_8G01930)-RELATED"/>
    <property type="match status" value="1"/>
</dbReference>
<evidence type="ECO:0000313" key="3">
    <source>
        <dbReference type="EMBL" id="TDZ18097.1"/>
    </source>
</evidence>
<feature type="region of interest" description="Disordered" evidence="2">
    <location>
        <begin position="327"/>
        <end position="355"/>
    </location>
</feature>
<dbReference type="SUPFAM" id="SSF53335">
    <property type="entry name" value="S-adenosyl-L-methionine-dependent methyltransferases"/>
    <property type="match status" value="1"/>
</dbReference>
<protein>
    <submittedName>
        <fullName evidence="3">Secondary metabolism regulator LAE1</fullName>
    </submittedName>
</protein>
<feature type="region of interest" description="Disordered" evidence="2">
    <location>
        <begin position="1"/>
        <end position="26"/>
    </location>
</feature>